<name>A0ABM8T7I0_9BURK</name>
<feature type="region of interest" description="Disordered" evidence="1">
    <location>
        <begin position="201"/>
        <end position="220"/>
    </location>
</feature>
<keyword evidence="2" id="KW-0812">Transmembrane</keyword>
<dbReference type="EMBL" id="CAJNBH010000071">
    <property type="protein sequence ID" value="CAE6864343.1"/>
    <property type="molecule type" value="Genomic_DNA"/>
</dbReference>
<dbReference type="Proteomes" id="UP000673821">
    <property type="component" value="Unassembled WGS sequence"/>
</dbReference>
<accession>A0ABM8T7I0</accession>
<organism evidence="3 4">
    <name type="scientific">Paraburkholderia nemoris</name>
    <dbReference type="NCBI Taxonomy" id="2793076"/>
    <lineage>
        <taxon>Bacteria</taxon>
        <taxon>Pseudomonadati</taxon>
        <taxon>Pseudomonadota</taxon>
        <taxon>Betaproteobacteria</taxon>
        <taxon>Burkholderiales</taxon>
        <taxon>Burkholderiaceae</taxon>
        <taxon>Paraburkholderia</taxon>
    </lineage>
</organism>
<comment type="caution">
    <text evidence="3">The sequence shown here is derived from an EMBL/GenBank/DDBJ whole genome shotgun (WGS) entry which is preliminary data.</text>
</comment>
<protein>
    <submittedName>
        <fullName evidence="3">Uncharacterized protein</fullName>
    </submittedName>
</protein>
<evidence type="ECO:0000256" key="1">
    <source>
        <dbReference type="SAM" id="MobiDB-lite"/>
    </source>
</evidence>
<evidence type="ECO:0000313" key="3">
    <source>
        <dbReference type="EMBL" id="CAE6864343.1"/>
    </source>
</evidence>
<keyword evidence="2" id="KW-1133">Transmembrane helix</keyword>
<evidence type="ECO:0000256" key="2">
    <source>
        <dbReference type="SAM" id="Phobius"/>
    </source>
</evidence>
<keyword evidence="2" id="KW-0472">Membrane</keyword>
<evidence type="ECO:0000313" key="4">
    <source>
        <dbReference type="Proteomes" id="UP000673821"/>
    </source>
</evidence>
<keyword evidence="4" id="KW-1185">Reference proteome</keyword>
<sequence>MQRHVEVDRRRLQQRVLRRDPVGADEVVQVQRQRALAYRYALGSSGRAGRVDHIGKLLRVDRCGAFAQRAQGSRCVRPGTSAGNRSGRFVKLLIRLLIELLIKLRIGRLIQLLTAMLTGLPICLFIGLLTSRPISLFLGVLINLPSLLPNSHLHAALQHRRQLHRTRCIDNDAAHPRVLNHVAQPRFRIRRVQRHLRRARLPDPQQRRGQSRRALQAHPHPVLVRDTRTHQRHTQSVRPRVELRIAEPFIAAYHGLPVAAHLRTRLETCNRRHIRVRRTLRRALSTRTRPHRQLAQTPLARRTHLLQQLHVVTTHPFNRRRIEQPRIPRPLDLDALARQDRKSQRVMRRIHRLRRDDFQRATLVPRGLVDRIVFEHEQRVE</sequence>
<gene>
    <name evidence="3" type="ORF">R69776_08174</name>
</gene>
<proteinExistence type="predicted"/>
<feature type="transmembrane region" description="Helical" evidence="2">
    <location>
        <begin position="109"/>
        <end position="130"/>
    </location>
</feature>
<reference evidence="3 4" key="1">
    <citation type="submission" date="2021-02" db="EMBL/GenBank/DDBJ databases">
        <authorList>
            <person name="Vanwijnsberghe S."/>
        </authorList>
    </citation>
    <scope>NUCLEOTIDE SEQUENCE [LARGE SCALE GENOMIC DNA]</scope>
    <source>
        <strain evidence="3 4">R-69776</strain>
    </source>
</reference>